<dbReference type="Proteomes" id="UP001416858">
    <property type="component" value="Unassembled WGS sequence"/>
</dbReference>
<reference evidence="1 2" key="1">
    <citation type="submission" date="2024-02" db="EMBL/GenBank/DDBJ databases">
        <title>Rhodopirellula caenicola NBRC 110016.</title>
        <authorList>
            <person name="Ichikawa N."/>
            <person name="Katano-Makiyama Y."/>
            <person name="Hidaka K."/>
        </authorList>
    </citation>
    <scope>NUCLEOTIDE SEQUENCE [LARGE SCALE GENOMIC DNA]</scope>
    <source>
        <strain evidence="1 2">NBRC 110016</strain>
    </source>
</reference>
<dbReference type="PROSITE" id="PS51257">
    <property type="entry name" value="PROKAR_LIPOPROTEIN"/>
    <property type="match status" value="1"/>
</dbReference>
<evidence type="ECO:0008006" key="3">
    <source>
        <dbReference type="Google" id="ProtNLM"/>
    </source>
</evidence>
<sequence>MRAFTYSLIFLMLLVGCNSQRPDVATPMPKTKFDTLDDFLHSTTSHHEPLDVEYLRDPYHEGLVFIADTDLDTMIDWYSTQFSVHILDRHDYDPGQATVYFDSGSDRRSVSVCLADTSVPSAVDNLVASIPTPQLESLRNSGARLIGIVFMEDINQTIQKMKDNGEWPPR</sequence>
<protein>
    <recommendedName>
        <fullName evidence="3">Glyoxalase-like domain protein</fullName>
    </recommendedName>
</protein>
<dbReference type="RefSeq" id="WP_345689254.1">
    <property type="nucleotide sequence ID" value="NZ_BAABRO010000030.1"/>
</dbReference>
<gene>
    <name evidence="1" type="ORF">Rcae01_06444</name>
</gene>
<dbReference type="EMBL" id="BAABRO010000030">
    <property type="protein sequence ID" value="GAA5510932.1"/>
    <property type="molecule type" value="Genomic_DNA"/>
</dbReference>
<accession>A0ABP9W0N0</accession>
<organism evidence="1 2">
    <name type="scientific">Novipirellula caenicola</name>
    <dbReference type="NCBI Taxonomy" id="1536901"/>
    <lineage>
        <taxon>Bacteria</taxon>
        <taxon>Pseudomonadati</taxon>
        <taxon>Planctomycetota</taxon>
        <taxon>Planctomycetia</taxon>
        <taxon>Pirellulales</taxon>
        <taxon>Pirellulaceae</taxon>
        <taxon>Novipirellula</taxon>
    </lineage>
</organism>
<evidence type="ECO:0000313" key="1">
    <source>
        <dbReference type="EMBL" id="GAA5510932.1"/>
    </source>
</evidence>
<keyword evidence="2" id="KW-1185">Reference proteome</keyword>
<name>A0ABP9W0N0_9BACT</name>
<evidence type="ECO:0000313" key="2">
    <source>
        <dbReference type="Proteomes" id="UP001416858"/>
    </source>
</evidence>
<proteinExistence type="predicted"/>
<comment type="caution">
    <text evidence="1">The sequence shown here is derived from an EMBL/GenBank/DDBJ whole genome shotgun (WGS) entry which is preliminary data.</text>
</comment>